<dbReference type="SUPFAM" id="SSF52025">
    <property type="entry name" value="PA domain"/>
    <property type="match status" value="1"/>
</dbReference>
<keyword evidence="1" id="KW-0472">Membrane</keyword>
<organism evidence="3">
    <name type="scientific">marine metagenome</name>
    <dbReference type="NCBI Taxonomy" id="408172"/>
    <lineage>
        <taxon>unclassified sequences</taxon>
        <taxon>metagenomes</taxon>
        <taxon>ecological metagenomes</taxon>
    </lineage>
</organism>
<proteinExistence type="predicted"/>
<dbReference type="SUPFAM" id="SSF53187">
    <property type="entry name" value="Zn-dependent exopeptidases"/>
    <property type="match status" value="1"/>
</dbReference>
<dbReference type="EMBL" id="UINC01039825">
    <property type="protein sequence ID" value="SVB38867.1"/>
    <property type="molecule type" value="Genomic_DNA"/>
</dbReference>
<keyword evidence="1" id="KW-1133">Transmembrane helix</keyword>
<feature type="transmembrane region" description="Helical" evidence="1">
    <location>
        <begin position="6"/>
        <end position="26"/>
    </location>
</feature>
<feature type="domain" description="PA" evidence="2">
    <location>
        <begin position="166"/>
        <end position="238"/>
    </location>
</feature>
<name>A0A382DMM8_9ZZZZ</name>
<dbReference type="Gene3D" id="3.50.30.30">
    <property type="match status" value="1"/>
</dbReference>
<accession>A0A382DMM8</accession>
<evidence type="ECO:0000259" key="2">
    <source>
        <dbReference type="Pfam" id="PF02225"/>
    </source>
</evidence>
<gene>
    <name evidence="3" type="ORF">METZ01_LOCUS191721</name>
</gene>
<evidence type="ECO:0000313" key="3">
    <source>
        <dbReference type="EMBL" id="SVB38867.1"/>
    </source>
</evidence>
<dbReference type="Gene3D" id="3.40.630.10">
    <property type="entry name" value="Zn peptidases"/>
    <property type="match status" value="1"/>
</dbReference>
<feature type="non-terminal residue" evidence="3">
    <location>
        <position position="1"/>
    </location>
</feature>
<keyword evidence="1" id="KW-0812">Transmembrane</keyword>
<feature type="non-terminal residue" evidence="3">
    <location>
        <position position="305"/>
    </location>
</feature>
<dbReference type="InterPro" id="IPR003137">
    <property type="entry name" value="PA_domain"/>
</dbReference>
<reference evidence="3" key="1">
    <citation type="submission" date="2018-05" db="EMBL/GenBank/DDBJ databases">
        <authorList>
            <person name="Lanie J.A."/>
            <person name="Ng W.-L."/>
            <person name="Kazmierczak K.M."/>
            <person name="Andrzejewski T.M."/>
            <person name="Davidsen T.M."/>
            <person name="Wayne K.J."/>
            <person name="Tettelin H."/>
            <person name="Glass J.I."/>
            <person name="Rusch D."/>
            <person name="Podicherti R."/>
            <person name="Tsui H.-C.T."/>
            <person name="Winkler M.E."/>
        </authorList>
    </citation>
    <scope>NUCLEOTIDE SEQUENCE</scope>
</reference>
<dbReference type="Pfam" id="PF02225">
    <property type="entry name" value="PA"/>
    <property type="match status" value="1"/>
</dbReference>
<sequence>VPIKPIPAVLVTAVFFLVAGISVYGIEGLSNRFLARYVPGYVDPEAPPRKPVDPVFEASRIAAINEINQRVASGVSRGNTEHTIQKLGSLTSRVVGYPGNREAFEYVKSSFQTIGLENIKIDTFQVTIPIDQGGHLTVDGSVRQIPVHALWPNRARTPSLPPEGINGPLVYAGKGSWAEFNGRTIDGAIVLMDFDSDDRYLNARMLGAQAVVFFDNGVVTRGEAEQKSEEVPLSIPRFWIAVEDARFLIDNITDINGVHLVSKTTWETVETWNVYGYVHGSNDPWPGMDGEARLSWRDKTIEVQA</sequence>
<evidence type="ECO:0000256" key="1">
    <source>
        <dbReference type="SAM" id="Phobius"/>
    </source>
</evidence>
<dbReference type="AlphaFoldDB" id="A0A382DMM8"/>
<protein>
    <recommendedName>
        <fullName evidence="2">PA domain-containing protein</fullName>
    </recommendedName>
</protein>
<dbReference type="InterPro" id="IPR046450">
    <property type="entry name" value="PA_dom_sf"/>
</dbReference>